<dbReference type="SUPFAM" id="SSF46689">
    <property type="entry name" value="Homeodomain-like"/>
    <property type="match status" value="1"/>
</dbReference>
<dbReference type="eggNOG" id="COG2207">
    <property type="taxonomic scope" value="Bacteria"/>
</dbReference>
<feature type="domain" description="HTH araC/xylS-type" evidence="4">
    <location>
        <begin position="184"/>
        <end position="285"/>
    </location>
</feature>
<dbReference type="Pfam" id="PF12833">
    <property type="entry name" value="HTH_18"/>
    <property type="match status" value="1"/>
</dbReference>
<evidence type="ECO:0000259" key="4">
    <source>
        <dbReference type="PROSITE" id="PS01124"/>
    </source>
</evidence>
<proteinExistence type="predicted"/>
<organism evidence="5 6">
    <name type="scientific">Alistipes onderdonkii</name>
    <dbReference type="NCBI Taxonomy" id="328813"/>
    <lineage>
        <taxon>Bacteria</taxon>
        <taxon>Pseudomonadati</taxon>
        <taxon>Bacteroidota</taxon>
        <taxon>Bacteroidia</taxon>
        <taxon>Bacteroidales</taxon>
        <taxon>Rikenellaceae</taxon>
        <taxon>Alistipes</taxon>
    </lineage>
</organism>
<dbReference type="PROSITE" id="PS01124">
    <property type="entry name" value="HTH_ARAC_FAMILY_2"/>
    <property type="match status" value="1"/>
</dbReference>
<comment type="caution">
    <text evidence="5">The sequence shown here is derived from an EMBL/GenBank/DDBJ whole genome shotgun (WGS) entry which is preliminary data.</text>
</comment>
<evidence type="ECO:0000313" key="5">
    <source>
        <dbReference type="EMBL" id="OUN03174.1"/>
    </source>
</evidence>
<dbReference type="RefSeq" id="WP_032135465.1">
    <property type="nucleotide sequence ID" value="NZ_JADCKD010000003.1"/>
</dbReference>
<dbReference type="PANTHER" id="PTHR43280">
    <property type="entry name" value="ARAC-FAMILY TRANSCRIPTIONAL REGULATOR"/>
    <property type="match status" value="1"/>
</dbReference>
<dbReference type="PANTHER" id="PTHR43280:SF32">
    <property type="entry name" value="TRANSCRIPTIONAL REGULATORY PROTEIN"/>
    <property type="match status" value="1"/>
</dbReference>
<evidence type="ECO:0000256" key="2">
    <source>
        <dbReference type="ARBA" id="ARBA00023125"/>
    </source>
</evidence>
<sequence>MNIDEDDTRLFRPLEPGEFGIYTELDELPVSGCPVYLMKGVGGICLSGTATVQVFGHRFRIVRGMVLALFPWQLASIKEVSDDFGIRFFRISHDMFTDTLSSLWRPRPGFFFYMRTHVASEPREEYVGRFLNFCDLLAYRAENAPAICRRESVMQLLRVFYWDIYAIYLNDPQAEKTAYTHKEELAFRFMQTIVEEHSPNRDVAYFAERLGITPKYLTNLMNEISGQSARDWIVYYTIFEIKALLRESAMDLKTIVARVNFPDQSTLSRFFRRYTGMSPSQYRKNIHF</sequence>
<protein>
    <submittedName>
        <fullName evidence="5">AraC family transcriptional regulator</fullName>
    </submittedName>
</protein>
<gene>
    <name evidence="5" type="ORF">B5G41_09035</name>
</gene>
<reference evidence="6" key="1">
    <citation type="submission" date="2017-04" db="EMBL/GenBank/DDBJ databases">
        <title>Function of individual gut microbiota members based on whole genome sequencing of pure cultures obtained from chicken caecum.</title>
        <authorList>
            <person name="Medvecky M."/>
            <person name="Cejkova D."/>
            <person name="Polansky O."/>
            <person name="Karasova D."/>
            <person name="Kubasova T."/>
            <person name="Cizek A."/>
            <person name="Rychlik I."/>
        </authorList>
    </citation>
    <scope>NUCLEOTIDE SEQUENCE [LARGE SCALE GENOMIC DNA]</scope>
    <source>
        <strain evidence="6">An90</strain>
    </source>
</reference>
<dbReference type="InterPro" id="IPR018060">
    <property type="entry name" value="HTH_AraC"/>
</dbReference>
<dbReference type="GO" id="GO:0043565">
    <property type="term" value="F:sequence-specific DNA binding"/>
    <property type="evidence" value="ECO:0007669"/>
    <property type="project" value="InterPro"/>
</dbReference>
<dbReference type="EMBL" id="NFHB01000005">
    <property type="protein sequence ID" value="OUN03174.1"/>
    <property type="molecule type" value="Genomic_DNA"/>
</dbReference>
<dbReference type="SMART" id="SM00342">
    <property type="entry name" value="HTH_ARAC"/>
    <property type="match status" value="1"/>
</dbReference>
<keyword evidence="3" id="KW-0804">Transcription</keyword>
<dbReference type="GO" id="GO:0003700">
    <property type="term" value="F:DNA-binding transcription factor activity"/>
    <property type="evidence" value="ECO:0007669"/>
    <property type="project" value="InterPro"/>
</dbReference>
<dbReference type="Proteomes" id="UP000195772">
    <property type="component" value="Unassembled WGS sequence"/>
</dbReference>
<dbReference type="InterPro" id="IPR009057">
    <property type="entry name" value="Homeodomain-like_sf"/>
</dbReference>
<evidence type="ECO:0000313" key="6">
    <source>
        <dbReference type="Proteomes" id="UP000195772"/>
    </source>
</evidence>
<keyword evidence="1" id="KW-0805">Transcription regulation</keyword>
<dbReference type="OrthoDB" id="1372329at2"/>
<evidence type="ECO:0000256" key="1">
    <source>
        <dbReference type="ARBA" id="ARBA00023015"/>
    </source>
</evidence>
<evidence type="ECO:0000256" key="3">
    <source>
        <dbReference type="ARBA" id="ARBA00023163"/>
    </source>
</evidence>
<keyword evidence="2" id="KW-0238">DNA-binding</keyword>
<dbReference type="AlphaFoldDB" id="A0A1Y3QU20"/>
<dbReference type="Gene3D" id="1.10.10.60">
    <property type="entry name" value="Homeodomain-like"/>
    <property type="match status" value="1"/>
</dbReference>
<name>A0A1Y3QU20_9BACT</name>
<accession>A0A1Y3QU20</accession>